<dbReference type="GO" id="GO:0003712">
    <property type="term" value="F:transcription coregulator activity"/>
    <property type="evidence" value="ECO:0007669"/>
    <property type="project" value="InterPro"/>
</dbReference>
<dbReference type="PANTHER" id="PTHR13321">
    <property type="entry name" value="MEDIATOR OF RNA POLYMERASE II TRANSCRIPTION, SUBUNIT 18"/>
    <property type="match status" value="1"/>
</dbReference>
<dbReference type="EMBL" id="FO082047">
    <property type="protein sequence ID" value="CCE86194.1"/>
    <property type="molecule type" value="Genomic_DNA"/>
</dbReference>
<dbReference type="InterPro" id="IPR019095">
    <property type="entry name" value="Mediator_Med18"/>
</dbReference>
<evidence type="ECO:0000256" key="1">
    <source>
        <dbReference type="ARBA" id="ARBA00004123"/>
    </source>
</evidence>
<dbReference type="GO" id="GO:0006357">
    <property type="term" value="P:regulation of transcription by RNA polymerase II"/>
    <property type="evidence" value="ECO:0007669"/>
    <property type="project" value="InterPro"/>
</dbReference>
<reference evidence="9 10" key="1">
    <citation type="journal article" date="2012" name="G3 (Bethesda)">
        <title>Pichia sorbitophila, an interspecies yeast hybrid reveals early steps of genome resolution following polyploidization.</title>
        <authorList>
            <person name="Leh Louis V."/>
            <person name="Despons L."/>
            <person name="Friedrich A."/>
            <person name="Martin T."/>
            <person name="Durrens P."/>
            <person name="Casaregola S."/>
            <person name="Neuveglise C."/>
            <person name="Fairhead C."/>
            <person name="Marck C."/>
            <person name="Cruz J.A."/>
            <person name="Straub M.L."/>
            <person name="Kugler V."/>
            <person name="Sacerdot C."/>
            <person name="Uzunov Z."/>
            <person name="Thierry A."/>
            <person name="Weiss S."/>
            <person name="Bleykasten C."/>
            <person name="De Montigny J."/>
            <person name="Jacques N."/>
            <person name="Jung P."/>
            <person name="Lemaire M."/>
            <person name="Mallet S."/>
            <person name="Morel G."/>
            <person name="Richard G.F."/>
            <person name="Sarkar A."/>
            <person name="Savel G."/>
            <person name="Schacherer J."/>
            <person name="Seret M.L."/>
            <person name="Talla E."/>
            <person name="Samson G."/>
            <person name="Jubin C."/>
            <person name="Poulain J."/>
            <person name="Vacherie B."/>
            <person name="Barbe V."/>
            <person name="Pelletier E."/>
            <person name="Sherman D.J."/>
            <person name="Westhof E."/>
            <person name="Weissenbach J."/>
            <person name="Baret P.V."/>
            <person name="Wincker P."/>
            <person name="Gaillardin C."/>
            <person name="Dujon B."/>
            <person name="Souciet J.L."/>
        </authorList>
    </citation>
    <scope>NUCLEOTIDE SEQUENCE [LARGE SCALE GENOMIC DNA]</scope>
    <source>
        <strain evidence="10">ATCC MYA-4447 / BCRC 22081 / CBS 7064 / NBRC 10061 / NRRL Y-12695</strain>
    </source>
</reference>
<protein>
    <recommendedName>
        <fullName evidence="3 8">Mediator of RNA polymerase II transcription subunit 18</fullName>
    </recommendedName>
    <alternativeName>
        <fullName evidence="7 8">Mediator complex subunit 18</fullName>
    </alternativeName>
</protein>
<dbReference type="Proteomes" id="UP000005222">
    <property type="component" value="Chromosome M"/>
</dbReference>
<comment type="subunit">
    <text evidence="8">Component of the Mediator complex.</text>
</comment>
<evidence type="ECO:0000256" key="7">
    <source>
        <dbReference type="ARBA" id="ARBA00032012"/>
    </source>
</evidence>
<dbReference type="OMA" id="PDRKCMD"/>
<dbReference type="GO" id="GO:0070847">
    <property type="term" value="C:core mediator complex"/>
    <property type="evidence" value="ECO:0007669"/>
    <property type="project" value="TreeGrafter"/>
</dbReference>
<dbReference type="PANTHER" id="PTHR13321:SF2">
    <property type="entry name" value="MEDIATOR OF RNA POLYMERASE II TRANSCRIPTION SUBUNIT 18"/>
    <property type="match status" value="1"/>
</dbReference>
<comment type="function">
    <text evidence="8">Component of the Mediator complex, a coactivator involved in the regulated transcription of nearly all RNA polymerase II-dependent genes. Mediator functions as a bridge to convey information from gene-specific regulatory proteins to the basal RNA polymerase II transcription machinery. Mediator is recruited to promoters by direct interactions with regulatory proteins and serves as a scaffold for the assembly of a functional preinitiation complex with RNA polymerase II and the general transcription factors.</text>
</comment>
<keyword evidence="4 8" id="KW-0805">Transcription regulation</keyword>
<dbReference type="GO" id="GO:0016592">
    <property type="term" value="C:mediator complex"/>
    <property type="evidence" value="ECO:0007669"/>
    <property type="project" value="InterPro"/>
</dbReference>
<dbReference type="Pfam" id="PF09637">
    <property type="entry name" value="Med18"/>
    <property type="match status" value="1"/>
</dbReference>
<gene>
    <name evidence="9" type="primary">Piso0_005850</name>
    <name evidence="8" type="synonym">MED18</name>
    <name evidence="9" type="ORF">GNLVRS01_PISO0M23684g</name>
</gene>
<evidence type="ECO:0000256" key="2">
    <source>
        <dbReference type="ARBA" id="ARBA00009814"/>
    </source>
</evidence>
<dbReference type="Gene3D" id="2.40.320.10">
    <property type="entry name" value="Hypothetical Protein Pfu-838710-001"/>
    <property type="match status" value="1"/>
</dbReference>
<evidence type="ECO:0000256" key="3">
    <source>
        <dbReference type="ARBA" id="ARBA00019612"/>
    </source>
</evidence>
<name>G8Y333_PICSO</name>
<evidence type="ECO:0000256" key="4">
    <source>
        <dbReference type="ARBA" id="ARBA00023015"/>
    </source>
</evidence>
<dbReference type="AlphaFoldDB" id="G8Y333"/>
<keyword evidence="5 8" id="KW-0804">Transcription</keyword>
<evidence type="ECO:0000256" key="8">
    <source>
        <dbReference type="RuleBase" id="RU364150"/>
    </source>
</evidence>
<sequence>MVHQLLLVSKIPHKNYIQTVSTLQALTGITSPQTISTYTLVTKPHNEFRPKAEAGKVNQIEQYYMKCITTWSDAASANLDISQPILKHDNDSILVDRLFMGDDNDRHWTLQISDIPVAGKNQTCSAQTIYESTLVHHHTKVKDQEKIADEKDSTKVEDAEDVMEVDDKSFIEKNSSSSKKKDSFLQFLEDLGYDVINQYWLSGIRFFHNDIIIEIFKILIRDDETSVSNDKIKLKLLDDSNEFQVRAYINVPKSTDVELINQGAKDLSKFQDFLKNLIQLEIPDRMYMDSRVMSR</sequence>
<dbReference type="GO" id="GO:0006369">
    <property type="term" value="P:termination of RNA polymerase II transcription"/>
    <property type="evidence" value="ECO:0007669"/>
    <property type="project" value="TreeGrafter"/>
</dbReference>
<keyword evidence="6 8" id="KW-0539">Nucleus</keyword>
<dbReference type="eggNOG" id="ENOG502S7EN">
    <property type="taxonomic scope" value="Eukaryota"/>
</dbReference>
<dbReference type="STRING" id="559304.G8Y333"/>
<accession>G8Y333</accession>
<evidence type="ECO:0000256" key="5">
    <source>
        <dbReference type="ARBA" id="ARBA00023163"/>
    </source>
</evidence>
<evidence type="ECO:0000313" key="9">
    <source>
        <dbReference type="EMBL" id="CCE86194.1"/>
    </source>
</evidence>
<comment type="similarity">
    <text evidence="2 8">Belongs to the Mediator complex subunit 18 family.</text>
</comment>
<dbReference type="InParanoid" id="G8Y333"/>
<keyword evidence="10" id="KW-1185">Reference proteome</keyword>
<evidence type="ECO:0000313" key="10">
    <source>
        <dbReference type="Proteomes" id="UP000005222"/>
    </source>
</evidence>
<keyword evidence="8" id="KW-0010">Activator</keyword>
<organism evidence="9 10">
    <name type="scientific">Pichia sorbitophila (strain ATCC MYA-4447 / BCRC 22081 / CBS 7064 / NBRC 10061 / NRRL Y-12695)</name>
    <name type="common">Hybrid yeast</name>
    <dbReference type="NCBI Taxonomy" id="559304"/>
    <lineage>
        <taxon>Eukaryota</taxon>
        <taxon>Fungi</taxon>
        <taxon>Dikarya</taxon>
        <taxon>Ascomycota</taxon>
        <taxon>Saccharomycotina</taxon>
        <taxon>Pichiomycetes</taxon>
        <taxon>Debaryomycetaceae</taxon>
        <taxon>Millerozyma</taxon>
    </lineage>
</organism>
<comment type="subcellular location">
    <subcellularLocation>
        <location evidence="1 8">Nucleus</location>
    </subcellularLocation>
</comment>
<dbReference type="HOGENOM" id="CLU_058255_0_0_1"/>
<evidence type="ECO:0000256" key="6">
    <source>
        <dbReference type="ARBA" id="ARBA00023242"/>
    </source>
</evidence>
<dbReference type="OrthoDB" id="5348092at2759"/>
<proteinExistence type="inferred from homology"/>